<dbReference type="GO" id="GO:0006012">
    <property type="term" value="P:galactose metabolic process"/>
    <property type="evidence" value="ECO:0007669"/>
    <property type="project" value="InterPro"/>
</dbReference>
<dbReference type="EMBL" id="JABAIL010000008">
    <property type="protein sequence ID" value="NLR93921.1"/>
    <property type="molecule type" value="Genomic_DNA"/>
</dbReference>
<dbReference type="Pfam" id="PF16269">
    <property type="entry name" value="DUF4922"/>
    <property type="match status" value="1"/>
</dbReference>
<accession>A0A7X8SPC4</accession>
<comment type="catalytic activity">
    <reaction evidence="1">
        <text>alpha-D-galactose 1-phosphate + UDP-alpha-D-glucose = alpha-D-glucose 1-phosphate + UDP-alpha-D-galactose</text>
        <dbReference type="Rhea" id="RHEA:13989"/>
        <dbReference type="ChEBI" id="CHEBI:58336"/>
        <dbReference type="ChEBI" id="CHEBI:58601"/>
        <dbReference type="ChEBI" id="CHEBI:58885"/>
        <dbReference type="ChEBI" id="CHEBI:66914"/>
        <dbReference type="EC" id="2.7.7.12"/>
    </reaction>
</comment>
<name>A0A7X8SPC4_9BACT</name>
<dbReference type="GO" id="GO:0008108">
    <property type="term" value="F:UDP-glucose:hexose-1-phosphate uridylyltransferase activity"/>
    <property type="evidence" value="ECO:0007669"/>
    <property type="project" value="UniProtKB-EC"/>
</dbReference>
<gene>
    <name evidence="4" type="ORF">HGP29_22155</name>
</gene>
<feature type="domain" description="DUF4922" evidence="3">
    <location>
        <begin position="81"/>
        <end position="177"/>
    </location>
</feature>
<comment type="caution">
    <text evidence="4">The sequence shown here is derived from an EMBL/GenBank/DDBJ whole genome shotgun (WGS) entry which is preliminary data.</text>
</comment>
<dbReference type="InterPro" id="IPR046320">
    <property type="entry name" value="DUF4922"/>
</dbReference>
<sequence>METVKTKINQVDQELDVKLNQLYEEAFESQYITVEALEGNDRLHFFDVEDEIDYRIQLNHVRSKYSKSMAGKSKPPLPKGALCPICIENVGSEGKENLKHLPIELEGEPFFLQLTPFPLYHHHFVLISEAHRPMEVSLNSFQKQLTFLDRMPNYTVCSNSDREGAGASILSHLHYQVFKSLRLPIFDTKPIIEKQLGDVCYTLCKYPMTVIKICTKSRFQLEVSLSRVLELWRKETTENTCNTVLRIHEGQYEAYLVLRNAAFNTPSKLLKYKYEGIGVIEACGEGILPTPEGDEASQINKDIREEGKAILKGILKSINPLNSEDALSFFDEIVS</sequence>
<proteinExistence type="predicted"/>
<evidence type="ECO:0000313" key="4">
    <source>
        <dbReference type="EMBL" id="NLR93921.1"/>
    </source>
</evidence>
<evidence type="ECO:0000256" key="1">
    <source>
        <dbReference type="ARBA" id="ARBA00001107"/>
    </source>
</evidence>
<dbReference type="RefSeq" id="WP_168884627.1">
    <property type="nucleotide sequence ID" value="NZ_JABAIL010000008.1"/>
</dbReference>
<comment type="pathway">
    <text evidence="2">Carbohydrate metabolism.</text>
</comment>
<keyword evidence="5" id="KW-1185">Reference proteome</keyword>
<reference evidence="4 5" key="1">
    <citation type="submission" date="2020-04" db="EMBL/GenBank/DDBJ databases">
        <title>Flammeovirga sp. SR4, a novel species isolated from seawater.</title>
        <authorList>
            <person name="Wang X."/>
        </authorList>
    </citation>
    <scope>NUCLEOTIDE SEQUENCE [LARGE SCALE GENOMIC DNA]</scope>
    <source>
        <strain evidence="4 5">SR4</strain>
    </source>
</reference>
<protein>
    <recommendedName>
        <fullName evidence="3">DUF4922 domain-containing protein</fullName>
    </recommendedName>
</protein>
<dbReference type="PANTHER" id="PTHR39191:SF1">
    <property type="entry name" value="DUF4922 DOMAIN-CONTAINING PROTEIN"/>
    <property type="match status" value="1"/>
</dbReference>
<dbReference type="PANTHER" id="PTHR39191">
    <property type="entry name" value="GALACTOSE-1-PHOSPHATE URIDYLYLTRANSFERASE"/>
    <property type="match status" value="1"/>
</dbReference>
<evidence type="ECO:0000313" key="5">
    <source>
        <dbReference type="Proteomes" id="UP000585050"/>
    </source>
</evidence>
<evidence type="ECO:0000256" key="2">
    <source>
        <dbReference type="ARBA" id="ARBA00005007"/>
    </source>
</evidence>
<dbReference type="GO" id="GO:0005737">
    <property type="term" value="C:cytoplasm"/>
    <property type="evidence" value="ECO:0007669"/>
    <property type="project" value="InterPro"/>
</dbReference>
<dbReference type="InterPro" id="IPR000766">
    <property type="entry name" value="GalP_uridyl_Trfase_II"/>
</dbReference>
<dbReference type="Proteomes" id="UP000585050">
    <property type="component" value="Unassembled WGS sequence"/>
</dbReference>
<evidence type="ECO:0000259" key="3">
    <source>
        <dbReference type="Pfam" id="PF16269"/>
    </source>
</evidence>
<dbReference type="AlphaFoldDB" id="A0A7X8SPC4"/>
<organism evidence="4 5">
    <name type="scientific">Flammeovirga agarivorans</name>
    <dbReference type="NCBI Taxonomy" id="2726742"/>
    <lineage>
        <taxon>Bacteria</taxon>
        <taxon>Pseudomonadati</taxon>
        <taxon>Bacteroidota</taxon>
        <taxon>Cytophagia</taxon>
        <taxon>Cytophagales</taxon>
        <taxon>Flammeovirgaceae</taxon>
        <taxon>Flammeovirga</taxon>
    </lineage>
</organism>